<gene>
    <name evidence="1" type="ORF">Cflav_PD0875</name>
</gene>
<feature type="non-terminal residue" evidence="1">
    <location>
        <position position="275"/>
    </location>
</feature>
<dbReference type="AlphaFoldDB" id="B9XQK0"/>
<reference evidence="1 2" key="1">
    <citation type="journal article" date="2011" name="J. Bacteriol.">
        <title>Genome sequence of 'Pedosphaera parvula' Ellin514, an aerobic Verrucomicrobial isolate from pasture soil.</title>
        <authorList>
            <person name="Kant R."/>
            <person name="van Passel M.W."/>
            <person name="Sangwan P."/>
            <person name="Palva A."/>
            <person name="Lucas S."/>
            <person name="Copeland A."/>
            <person name="Lapidus A."/>
            <person name="Glavina Del Rio T."/>
            <person name="Dalin E."/>
            <person name="Tice H."/>
            <person name="Bruce D."/>
            <person name="Goodwin L."/>
            <person name="Pitluck S."/>
            <person name="Chertkov O."/>
            <person name="Larimer F.W."/>
            <person name="Land M.L."/>
            <person name="Hauser L."/>
            <person name="Brettin T.S."/>
            <person name="Detter J.C."/>
            <person name="Han S."/>
            <person name="de Vos W.M."/>
            <person name="Janssen P.H."/>
            <person name="Smidt H."/>
        </authorList>
    </citation>
    <scope>NUCLEOTIDE SEQUENCE [LARGE SCALE GENOMIC DNA]</scope>
    <source>
        <strain evidence="1 2">Ellin514</strain>
    </source>
</reference>
<dbReference type="Proteomes" id="UP000003688">
    <property type="component" value="Unassembled WGS sequence"/>
</dbReference>
<name>B9XQK0_PEDPL</name>
<dbReference type="EMBL" id="ABOX02000054">
    <property type="protein sequence ID" value="EEF57925.1"/>
    <property type="molecule type" value="Genomic_DNA"/>
</dbReference>
<evidence type="ECO:0000313" key="2">
    <source>
        <dbReference type="Proteomes" id="UP000003688"/>
    </source>
</evidence>
<keyword evidence="2" id="KW-1185">Reference proteome</keyword>
<accession>B9XQK0</accession>
<evidence type="ECO:0000313" key="1">
    <source>
        <dbReference type="EMBL" id="EEF57925.1"/>
    </source>
</evidence>
<sequence precursor="true">MNKISRYTFWTTLAVFILALAMVGPVKADLVRTQTINLHKGWNAVFLQVTPLNTNAAAVFSGTPISIVTTYFGGNSSVEFIQNPGAIKWKKDGWGAWYAPGRPDSFLSSLAAIHGNRAYLVYAGQDFTWTIQGTVSFQRTKWKSDSFNLVGFCLDDQSPPTFDKFFTGSSAHKPYKIYRLVNDQWTLVIDPLRTTMKSGEAYWVYCNGGSDYQGPLMARLGGGQAVVFGTTGETWIYLANQSTDPMGLKVETITGDAGLPLAYKIRGVSPGQIQD</sequence>
<protein>
    <submittedName>
        <fullName evidence="1">Uncharacterized protein</fullName>
    </submittedName>
</protein>
<proteinExistence type="predicted"/>
<dbReference type="OrthoDB" id="6382295at2"/>
<dbReference type="RefSeq" id="WP_007418086.1">
    <property type="nucleotide sequence ID" value="NZ_ABOX02000054.1"/>
</dbReference>
<organism evidence="1 2">
    <name type="scientific">Pedosphaera parvula (strain Ellin514)</name>
    <dbReference type="NCBI Taxonomy" id="320771"/>
    <lineage>
        <taxon>Bacteria</taxon>
        <taxon>Pseudomonadati</taxon>
        <taxon>Verrucomicrobiota</taxon>
        <taxon>Pedosphaerae</taxon>
        <taxon>Pedosphaerales</taxon>
        <taxon>Pedosphaeraceae</taxon>
        <taxon>Pedosphaera</taxon>
    </lineage>
</organism>
<comment type="caution">
    <text evidence="1">The sequence shown here is derived from an EMBL/GenBank/DDBJ whole genome shotgun (WGS) entry which is preliminary data.</text>
</comment>